<reference evidence="2" key="1">
    <citation type="journal article" date="2018" name="Genome Biol. Evol.">
        <title>Genomics and development of Lentinus tigrinus, a white-rot wood-decaying mushroom with dimorphic fruiting bodies.</title>
        <authorList>
            <person name="Wu B."/>
            <person name="Xu Z."/>
            <person name="Knudson A."/>
            <person name="Carlson A."/>
            <person name="Chen N."/>
            <person name="Kovaka S."/>
            <person name="LaButti K."/>
            <person name="Lipzen A."/>
            <person name="Pennachio C."/>
            <person name="Riley R."/>
            <person name="Schakwitz W."/>
            <person name="Umezawa K."/>
            <person name="Ohm R.A."/>
            <person name="Grigoriev I.V."/>
            <person name="Nagy L.G."/>
            <person name="Gibbons J."/>
            <person name="Hibbett D."/>
        </authorList>
    </citation>
    <scope>NUCLEOTIDE SEQUENCE [LARGE SCALE GENOMIC DNA]</scope>
    <source>
        <strain evidence="2">ALCF2SS1-6</strain>
    </source>
</reference>
<organism evidence="2 3">
    <name type="scientific">Lentinus tigrinus ALCF2SS1-6</name>
    <dbReference type="NCBI Taxonomy" id="1328759"/>
    <lineage>
        <taxon>Eukaryota</taxon>
        <taxon>Fungi</taxon>
        <taxon>Dikarya</taxon>
        <taxon>Basidiomycota</taxon>
        <taxon>Agaricomycotina</taxon>
        <taxon>Agaricomycetes</taxon>
        <taxon>Polyporales</taxon>
        <taxon>Polyporaceae</taxon>
        <taxon>Lentinus</taxon>
    </lineage>
</organism>
<keyword evidence="3" id="KW-1185">Reference proteome</keyword>
<keyword evidence="1" id="KW-0732">Signal</keyword>
<feature type="signal peptide" evidence="1">
    <location>
        <begin position="1"/>
        <end position="20"/>
    </location>
</feature>
<evidence type="ECO:0000313" key="2">
    <source>
        <dbReference type="EMBL" id="RPD59473.1"/>
    </source>
</evidence>
<accession>A0A5C2S6L1</accession>
<evidence type="ECO:0000313" key="3">
    <source>
        <dbReference type="Proteomes" id="UP000313359"/>
    </source>
</evidence>
<dbReference type="Proteomes" id="UP000313359">
    <property type="component" value="Unassembled WGS sequence"/>
</dbReference>
<proteinExistence type="predicted"/>
<evidence type="ECO:0000256" key="1">
    <source>
        <dbReference type="SAM" id="SignalP"/>
    </source>
</evidence>
<dbReference type="AlphaFoldDB" id="A0A5C2S6L1"/>
<name>A0A5C2S6L1_9APHY</name>
<evidence type="ECO:0008006" key="4">
    <source>
        <dbReference type="Google" id="ProtNLM"/>
    </source>
</evidence>
<gene>
    <name evidence="2" type="ORF">L227DRAFT_162051</name>
</gene>
<protein>
    <recommendedName>
        <fullName evidence="4">Secreted protein</fullName>
    </recommendedName>
</protein>
<sequence length="156" mass="17492">MLCVAVVLFVLLFSPYTTRRACITILPFRLYPSSGCLTHLTRRTTHPNPSFRALFCTSSPSPPPSPPHPLCVWPPTPPPFPLFPVVFLFAWNREPPLFYLRSPLRLLAYSYIPKHPSPLLSPFPPLLSLSSPPFSSLLLHSGLHPVTPYERGIVLP</sequence>
<dbReference type="EMBL" id="ML122270">
    <property type="protein sequence ID" value="RPD59473.1"/>
    <property type="molecule type" value="Genomic_DNA"/>
</dbReference>
<feature type="chain" id="PRO_5022984726" description="Secreted protein" evidence="1">
    <location>
        <begin position="21"/>
        <end position="156"/>
    </location>
</feature>